<dbReference type="AlphaFoldDB" id="A0A6A8DIC2"/>
<comment type="caution">
    <text evidence="6">The sequence shown here is derived from an EMBL/GenBank/DDBJ whole genome shotgun (WGS) entry which is preliminary data.</text>
</comment>
<reference evidence="6" key="1">
    <citation type="submission" date="2019-11" db="EMBL/GenBank/DDBJ databases">
        <authorList>
            <person name="Li J."/>
        </authorList>
    </citation>
    <scope>NUCLEOTIDE SEQUENCE</scope>
    <source>
        <strain evidence="6">B6B</strain>
    </source>
</reference>
<evidence type="ECO:0000256" key="3">
    <source>
        <dbReference type="SAM" id="Coils"/>
    </source>
</evidence>
<accession>A0A6A8DIC2</accession>
<dbReference type="SUPFAM" id="SSF58104">
    <property type="entry name" value="Methyl-accepting chemotaxis protein (MCP) signaling domain"/>
    <property type="match status" value="1"/>
</dbReference>
<dbReference type="GO" id="GO:0007165">
    <property type="term" value="P:signal transduction"/>
    <property type="evidence" value="ECO:0007669"/>
    <property type="project" value="UniProtKB-KW"/>
</dbReference>
<keyword evidence="4" id="KW-0472">Membrane</keyword>
<dbReference type="Proteomes" id="UP000799092">
    <property type="component" value="Unassembled WGS sequence"/>
</dbReference>
<dbReference type="PROSITE" id="PS50111">
    <property type="entry name" value="CHEMOTAXIS_TRANSDUC_2"/>
    <property type="match status" value="1"/>
</dbReference>
<keyword evidence="4" id="KW-0812">Transmembrane</keyword>
<feature type="coiled-coil region" evidence="3">
    <location>
        <begin position="365"/>
        <end position="392"/>
    </location>
</feature>
<dbReference type="PANTHER" id="PTHR32089:SF112">
    <property type="entry name" value="LYSOZYME-LIKE PROTEIN-RELATED"/>
    <property type="match status" value="1"/>
</dbReference>
<protein>
    <submittedName>
        <fullName evidence="6">Chemotaxis protein</fullName>
    </submittedName>
</protein>
<dbReference type="GO" id="GO:0016020">
    <property type="term" value="C:membrane"/>
    <property type="evidence" value="ECO:0007669"/>
    <property type="project" value="InterPro"/>
</dbReference>
<dbReference type="InterPro" id="IPR004089">
    <property type="entry name" value="MCPsignal_dom"/>
</dbReference>
<dbReference type="OrthoDB" id="242546at2"/>
<feature type="transmembrane region" description="Helical" evidence="4">
    <location>
        <begin position="17"/>
        <end position="35"/>
    </location>
</feature>
<evidence type="ECO:0000259" key="5">
    <source>
        <dbReference type="PROSITE" id="PS50111"/>
    </source>
</evidence>
<keyword evidence="7" id="KW-1185">Reference proteome</keyword>
<keyword evidence="4" id="KW-1133">Transmembrane helix</keyword>
<feature type="coiled-coil region" evidence="3">
    <location>
        <begin position="281"/>
        <end position="308"/>
    </location>
</feature>
<name>A0A6A8DIC2_9BACI</name>
<gene>
    <name evidence="6" type="ORF">GH741_08205</name>
</gene>
<evidence type="ECO:0000256" key="4">
    <source>
        <dbReference type="SAM" id="Phobius"/>
    </source>
</evidence>
<feature type="transmembrane region" description="Helical" evidence="4">
    <location>
        <begin position="139"/>
        <end position="162"/>
    </location>
</feature>
<feature type="domain" description="Methyl-accepting transducer" evidence="5">
    <location>
        <begin position="210"/>
        <end position="460"/>
    </location>
</feature>
<evidence type="ECO:0000256" key="2">
    <source>
        <dbReference type="PROSITE-ProRule" id="PRU00284"/>
    </source>
</evidence>
<dbReference type="RefSeq" id="WP_153736319.1">
    <property type="nucleotide sequence ID" value="NZ_WJNG01000006.1"/>
</dbReference>
<feature type="transmembrane region" description="Helical" evidence="4">
    <location>
        <begin position="41"/>
        <end position="60"/>
    </location>
</feature>
<proteinExistence type="predicted"/>
<evidence type="ECO:0000256" key="1">
    <source>
        <dbReference type="ARBA" id="ARBA00023224"/>
    </source>
</evidence>
<feature type="transmembrane region" description="Helical" evidence="4">
    <location>
        <begin position="69"/>
        <end position="87"/>
    </location>
</feature>
<dbReference type="Gene3D" id="1.10.287.950">
    <property type="entry name" value="Methyl-accepting chemotaxis protein"/>
    <property type="match status" value="1"/>
</dbReference>
<dbReference type="EMBL" id="WJNG01000006">
    <property type="protein sequence ID" value="MRH42667.1"/>
    <property type="molecule type" value="Genomic_DNA"/>
</dbReference>
<dbReference type="SMART" id="SM00283">
    <property type="entry name" value="MA"/>
    <property type="match status" value="1"/>
</dbReference>
<sequence>MNLVENMKLQDTIKKNTLMLITVLISLAAGAGLSFVKQDNFTFIVYATEIILVALLYLVLQRIMKKPTILPYVIIAVVYSANFISIFQEGGSIPTILIILFMTIISAIQLNRKIFFFGYILGLAVLIANNFYVTANTEAIQDLFSTVLLIYVLAGIIFNVVIRLASEQTKKLADYLHQSEEESKKKEAQKIQLEQNITEIIESISEVNDHLQTNLSAQNEMASAINEVSIGSQTQSEQISEISQNTNETKSNIDQVHSKSIELYDASNNASKLTDNGKIKIDELNKNNKAIEDVIKDLNATFKILTEKITDTNTLAGTIKEITEQTNLLALNASIEAARAGEAGKGFAVVADEIRKLADLTGKTTEKITKNLAELNTSNKQAIEQMEESKQNIEIGVRSTGEVTGYFDQISTTMYKLDEGLKSFTYLAEKVQNQSNDVENSTNDFAAIIEQTSASLEEMNATIENLTSGNHQLSKIMDETVSKAIAIKDNFNQ</sequence>
<feature type="transmembrane region" description="Helical" evidence="4">
    <location>
        <begin position="115"/>
        <end position="133"/>
    </location>
</feature>
<organism evidence="6 7">
    <name type="scientific">Aquibacillus halophilus</name>
    <dbReference type="NCBI Taxonomy" id="930132"/>
    <lineage>
        <taxon>Bacteria</taxon>
        <taxon>Bacillati</taxon>
        <taxon>Bacillota</taxon>
        <taxon>Bacilli</taxon>
        <taxon>Bacillales</taxon>
        <taxon>Bacillaceae</taxon>
        <taxon>Aquibacillus</taxon>
    </lineage>
</organism>
<evidence type="ECO:0000313" key="6">
    <source>
        <dbReference type="EMBL" id="MRH42667.1"/>
    </source>
</evidence>
<keyword evidence="3" id="KW-0175">Coiled coil</keyword>
<evidence type="ECO:0000313" key="7">
    <source>
        <dbReference type="Proteomes" id="UP000799092"/>
    </source>
</evidence>
<keyword evidence="1 2" id="KW-0807">Transducer</keyword>
<dbReference type="Pfam" id="PF00015">
    <property type="entry name" value="MCPsignal"/>
    <property type="match status" value="1"/>
</dbReference>
<feature type="transmembrane region" description="Helical" evidence="4">
    <location>
        <begin position="93"/>
        <end position="110"/>
    </location>
</feature>
<dbReference type="PANTHER" id="PTHR32089">
    <property type="entry name" value="METHYL-ACCEPTING CHEMOTAXIS PROTEIN MCPB"/>
    <property type="match status" value="1"/>
</dbReference>